<comment type="similarity">
    <text evidence="17">Belongs to the protein kinase superfamily. Ser/Thr protein kinase family.</text>
</comment>
<comment type="caution">
    <text evidence="23">The sequence shown here is derived from an EMBL/GenBank/DDBJ whole genome shotgun (WGS) entry which is preliminary data.</text>
</comment>
<dbReference type="InterPro" id="IPR011009">
    <property type="entry name" value="Kinase-like_dom_sf"/>
</dbReference>
<evidence type="ECO:0000259" key="20">
    <source>
        <dbReference type="PROSITE" id="PS50011"/>
    </source>
</evidence>
<evidence type="ECO:0000256" key="14">
    <source>
        <dbReference type="ARBA" id="ARBA00023180"/>
    </source>
</evidence>
<dbReference type="Pfam" id="PF00069">
    <property type="entry name" value="Pkinase"/>
    <property type="match status" value="1"/>
</dbReference>
<keyword evidence="9 17" id="KW-0067">ATP-binding</keyword>
<evidence type="ECO:0000256" key="12">
    <source>
        <dbReference type="ARBA" id="ARBA00023157"/>
    </source>
</evidence>
<keyword evidence="3" id="KW-0245">EGF-like domain</keyword>
<evidence type="ECO:0000256" key="1">
    <source>
        <dbReference type="ARBA" id="ARBA00004479"/>
    </source>
</evidence>
<evidence type="ECO:0000256" key="18">
    <source>
        <dbReference type="PROSITE-ProRule" id="PRU10141"/>
    </source>
</evidence>
<dbReference type="AlphaFoldDB" id="A0AA88CX19"/>
<evidence type="ECO:0000256" key="5">
    <source>
        <dbReference type="ARBA" id="ARBA00022692"/>
    </source>
</evidence>
<dbReference type="Pfam" id="PF01453">
    <property type="entry name" value="B_lectin"/>
    <property type="match status" value="1"/>
</dbReference>
<evidence type="ECO:0000256" key="8">
    <source>
        <dbReference type="ARBA" id="ARBA00022777"/>
    </source>
</evidence>
<dbReference type="InterPro" id="IPR000858">
    <property type="entry name" value="S_locus_glycoprot_dom"/>
</dbReference>
<dbReference type="GO" id="GO:0048544">
    <property type="term" value="P:recognition of pollen"/>
    <property type="evidence" value="ECO:0007669"/>
    <property type="project" value="InterPro"/>
</dbReference>
<feature type="domain" description="Protein kinase" evidence="20">
    <location>
        <begin position="516"/>
        <end position="754"/>
    </location>
</feature>
<dbReference type="PROSITE" id="PS00107">
    <property type="entry name" value="PROTEIN_KINASE_ATP"/>
    <property type="match status" value="1"/>
</dbReference>
<evidence type="ECO:0000259" key="21">
    <source>
        <dbReference type="PROSITE" id="PS50927"/>
    </source>
</evidence>
<keyword evidence="11 19" id="KW-0472">Membrane</keyword>
<dbReference type="SMART" id="SM00108">
    <property type="entry name" value="B_lectin"/>
    <property type="match status" value="1"/>
</dbReference>
<evidence type="ECO:0000256" key="15">
    <source>
        <dbReference type="ARBA" id="ARBA00047899"/>
    </source>
</evidence>
<evidence type="ECO:0000256" key="16">
    <source>
        <dbReference type="ARBA" id="ARBA00048679"/>
    </source>
</evidence>
<evidence type="ECO:0000256" key="17">
    <source>
        <dbReference type="PIRNR" id="PIRNR000641"/>
    </source>
</evidence>
<dbReference type="EMBL" id="BTGU01000005">
    <property type="protein sequence ID" value="GMN35050.1"/>
    <property type="molecule type" value="Genomic_DNA"/>
</dbReference>
<evidence type="ECO:0000259" key="22">
    <source>
        <dbReference type="PROSITE" id="PS50948"/>
    </source>
</evidence>
<dbReference type="PIRSF" id="PIRSF000641">
    <property type="entry name" value="SRK"/>
    <property type="match status" value="1"/>
</dbReference>
<evidence type="ECO:0000256" key="3">
    <source>
        <dbReference type="ARBA" id="ARBA00022536"/>
    </source>
</evidence>
<dbReference type="SUPFAM" id="SSF56112">
    <property type="entry name" value="Protein kinase-like (PK-like)"/>
    <property type="match status" value="1"/>
</dbReference>
<dbReference type="FunFam" id="3.30.200.20:FF:000059">
    <property type="entry name" value="S-receptor-like serine/threonine-protein kinase"/>
    <property type="match status" value="1"/>
</dbReference>
<evidence type="ECO:0000256" key="9">
    <source>
        <dbReference type="ARBA" id="ARBA00022840"/>
    </source>
</evidence>
<dbReference type="SUPFAM" id="SSF51110">
    <property type="entry name" value="alpha-D-mannose-specific plant lectins"/>
    <property type="match status" value="1"/>
</dbReference>
<keyword evidence="12" id="KW-1015">Disulfide bond</keyword>
<dbReference type="PROSITE" id="PS50948">
    <property type="entry name" value="PAN"/>
    <property type="match status" value="1"/>
</dbReference>
<name>A0AA88CX19_FICCA</name>
<dbReference type="PROSITE" id="PS50011">
    <property type="entry name" value="PROTEIN_KINASE_DOM"/>
    <property type="match status" value="1"/>
</dbReference>
<gene>
    <name evidence="23" type="ORF">TIFTF001_005038</name>
</gene>
<accession>A0AA88CX19</accession>
<keyword evidence="4 17" id="KW-0808">Transferase</keyword>
<dbReference type="CDD" id="cd00028">
    <property type="entry name" value="B_lectin"/>
    <property type="match status" value="1"/>
</dbReference>
<feature type="domain" description="Apple" evidence="22">
    <location>
        <begin position="327"/>
        <end position="412"/>
    </location>
</feature>
<keyword evidence="2 17" id="KW-0723">Serine/threonine-protein kinase</keyword>
<evidence type="ECO:0000256" key="10">
    <source>
        <dbReference type="ARBA" id="ARBA00022989"/>
    </source>
</evidence>
<dbReference type="PROSITE" id="PS00108">
    <property type="entry name" value="PROTEIN_KINASE_ST"/>
    <property type="match status" value="1"/>
</dbReference>
<dbReference type="PROSITE" id="PS50927">
    <property type="entry name" value="BULB_LECTIN"/>
    <property type="match status" value="1"/>
</dbReference>
<keyword evidence="14" id="KW-0325">Glycoprotein</keyword>
<comment type="catalytic activity">
    <reaction evidence="15 17">
        <text>L-threonyl-[protein] + ATP = O-phospho-L-threonyl-[protein] + ADP + H(+)</text>
        <dbReference type="Rhea" id="RHEA:46608"/>
        <dbReference type="Rhea" id="RHEA-COMP:11060"/>
        <dbReference type="Rhea" id="RHEA-COMP:11605"/>
        <dbReference type="ChEBI" id="CHEBI:15378"/>
        <dbReference type="ChEBI" id="CHEBI:30013"/>
        <dbReference type="ChEBI" id="CHEBI:30616"/>
        <dbReference type="ChEBI" id="CHEBI:61977"/>
        <dbReference type="ChEBI" id="CHEBI:456216"/>
        <dbReference type="EC" id="2.7.11.1"/>
    </reaction>
</comment>
<evidence type="ECO:0000256" key="13">
    <source>
        <dbReference type="ARBA" id="ARBA00023170"/>
    </source>
</evidence>
<keyword evidence="6" id="KW-0732">Signal</keyword>
<evidence type="ECO:0000256" key="2">
    <source>
        <dbReference type="ARBA" id="ARBA00022527"/>
    </source>
</evidence>
<dbReference type="GO" id="GO:0005524">
    <property type="term" value="F:ATP binding"/>
    <property type="evidence" value="ECO:0007669"/>
    <property type="project" value="UniProtKB-UniRule"/>
</dbReference>
<reference evidence="23" key="1">
    <citation type="submission" date="2023-07" db="EMBL/GenBank/DDBJ databases">
        <title>draft genome sequence of fig (Ficus carica).</title>
        <authorList>
            <person name="Takahashi T."/>
            <person name="Nishimura K."/>
        </authorList>
    </citation>
    <scope>NUCLEOTIDE SEQUENCE</scope>
</reference>
<dbReference type="InterPro" id="IPR008271">
    <property type="entry name" value="Ser/Thr_kinase_AS"/>
</dbReference>
<protein>
    <recommendedName>
        <fullName evidence="17">Receptor-like serine/threonine-protein kinase</fullName>
        <ecNumber evidence="17">2.7.11.1</ecNumber>
    </recommendedName>
</protein>
<keyword evidence="24" id="KW-1185">Reference proteome</keyword>
<evidence type="ECO:0000256" key="4">
    <source>
        <dbReference type="ARBA" id="ARBA00022679"/>
    </source>
</evidence>
<feature type="domain" description="Bulb-type lectin" evidence="21">
    <location>
        <begin position="17"/>
        <end position="142"/>
    </location>
</feature>
<dbReference type="CDD" id="cd01098">
    <property type="entry name" value="PAN_AP_plant"/>
    <property type="match status" value="1"/>
</dbReference>
<dbReference type="Gene3D" id="3.30.200.20">
    <property type="entry name" value="Phosphorylase Kinase, domain 1"/>
    <property type="match status" value="1"/>
</dbReference>
<evidence type="ECO:0000256" key="19">
    <source>
        <dbReference type="SAM" id="Phobius"/>
    </source>
</evidence>
<evidence type="ECO:0000256" key="6">
    <source>
        <dbReference type="ARBA" id="ARBA00022729"/>
    </source>
</evidence>
<keyword evidence="8 17" id="KW-0418">Kinase</keyword>
<dbReference type="FunFam" id="1.10.510.10:FF:001424">
    <property type="entry name" value="Protein kinase superfamily protein"/>
    <property type="match status" value="1"/>
</dbReference>
<keyword evidence="7 17" id="KW-0547">Nucleotide-binding</keyword>
<dbReference type="InterPro" id="IPR000719">
    <property type="entry name" value="Prot_kinase_dom"/>
</dbReference>
<sequence>MLISICFPFSSSQSYNFRAGSSLSVENPADVLISQNGIFSAGFFQVGRNAYCFAIWFTEPSQSHNLTAVWMANREEPVNGRRSKLELPRSGNLVLTDAGQSAVWSSDTAASSSNFAAELQLWDTGNLALVTKDDAVLWQSFSSPTNTLLPGQSLTRNTKLVSSRSQTNYSSGFYKLLFDNDNVLRLLFDGPQISSFYWPDPWLLSWQAGRSVFNDSRIATLDSLGSFSSSDTYTALASDYGTQLQRRMTVEPDGNLRLYSRKRSGDAWIITWEAVLQPCKIHGICGANSVCSYVPEFGRKCSCIPGYKMINRSDWTQGCEPDFKLSCANSTTESAGFALLPRVEFYGYDYTLYQNQTLESCKSRCLELCDACVGFHYKYDSGGGRYNCYPKLQLRNGYHTPGFNGDIYLKLPKTILSSLPNTPTNEGLNNLGCSISSNVTVQLDRRYEKTHVSGLVKFLLWFACGVGGLEIFVIFTVWFFVMRGNENSGEDNLQDYVLAATGFKKFSYAELKKATRGFSEEIGSGAGGVVYRALLSDKRVAAVKKLKDTSQGEVEFLAEVSIIGRLNHMNLIETWGYCAEGKHRILVYEFMEHGSLAENLASNVLDWKKRFEIAVGTAKGLAYLHDECLEWVLHCDVKPQNILLGSNYQPKVADFGLSKLQNRSELGRYSSFSRIRGTRGYMAPEWVYNLPITSKVDVYSYGIVVLELLTGNNPTTVFHDGEDHVGDQARPKMLVGASSIEAWIEEIPVNGGTI</sequence>
<comment type="catalytic activity">
    <reaction evidence="16 17">
        <text>L-seryl-[protein] + ATP = O-phospho-L-seryl-[protein] + ADP + H(+)</text>
        <dbReference type="Rhea" id="RHEA:17989"/>
        <dbReference type="Rhea" id="RHEA-COMP:9863"/>
        <dbReference type="Rhea" id="RHEA-COMP:11604"/>
        <dbReference type="ChEBI" id="CHEBI:15378"/>
        <dbReference type="ChEBI" id="CHEBI:29999"/>
        <dbReference type="ChEBI" id="CHEBI:30616"/>
        <dbReference type="ChEBI" id="CHEBI:83421"/>
        <dbReference type="ChEBI" id="CHEBI:456216"/>
        <dbReference type="EC" id="2.7.11.1"/>
    </reaction>
</comment>
<dbReference type="InterPro" id="IPR036426">
    <property type="entry name" value="Bulb-type_lectin_dom_sf"/>
</dbReference>
<organism evidence="23 24">
    <name type="scientific">Ficus carica</name>
    <name type="common">Common fig</name>
    <dbReference type="NCBI Taxonomy" id="3494"/>
    <lineage>
        <taxon>Eukaryota</taxon>
        <taxon>Viridiplantae</taxon>
        <taxon>Streptophyta</taxon>
        <taxon>Embryophyta</taxon>
        <taxon>Tracheophyta</taxon>
        <taxon>Spermatophyta</taxon>
        <taxon>Magnoliopsida</taxon>
        <taxon>eudicotyledons</taxon>
        <taxon>Gunneridae</taxon>
        <taxon>Pentapetalae</taxon>
        <taxon>rosids</taxon>
        <taxon>fabids</taxon>
        <taxon>Rosales</taxon>
        <taxon>Moraceae</taxon>
        <taxon>Ficeae</taxon>
        <taxon>Ficus</taxon>
    </lineage>
</organism>
<dbReference type="InterPro" id="IPR001480">
    <property type="entry name" value="Bulb-type_lectin_dom"/>
</dbReference>
<evidence type="ECO:0000256" key="11">
    <source>
        <dbReference type="ARBA" id="ARBA00023136"/>
    </source>
</evidence>
<dbReference type="Gene3D" id="2.90.10.10">
    <property type="entry name" value="Bulb-type lectin domain"/>
    <property type="match status" value="2"/>
</dbReference>
<dbReference type="InterPro" id="IPR024171">
    <property type="entry name" value="SRK-like_kinase"/>
</dbReference>
<dbReference type="GO" id="GO:0016020">
    <property type="term" value="C:membrane"/>
    <property type="evidence" value="ECO:0007669"/>
    <property type="project" value="UniProtKB-SubCell"/>
</dbReference>
<dbReference type="EC" id="2.7.11.1" evidence="17"/>
<dbReference type="PANTHER" id="PTHR47974">
    <property type="entry name" value="OS07G0415500 PROTEIN"/>
    <property type="match status" value="1"/>
</dbReference>
<proteinExistence type="inferred from homology"/>
<dbReference type="Pfam" id="PF00954">
    <property type="entry name" value="S_locus_glycop"/>
    <property type="match status" value="1"/>
</dbReference>
<dbReference type="Proteomes" id="UP001187192">
    <property type="component" value="Unassembled WGS sequence"/>
</dbReference>
<evidence type="ECO:0000256" key="7">
    <source>
        <dbReference type="ARBA" id="ARBA00022741"/>
    </source>
</evidence>
<dbReference type="GO" id="GO:0004674">
    <property type="term" value="F:protein serine/threonine kinase activity"/>
    <property type="evidence" value="ECO:0007669"/>
    <property type="project" value="UniProtKB-KW"/>
</dbReference>
<keyword evidence="10 19" id="KW-1133">Transmembrane helix</keyword>
<evidence type="ECO:0000313" key="24">
    <source>
        <dbReference type="Proteomes" id="UP001187192"/>
    </source>
</evidence>
<comment type="subcellular location">
    <subcellularLocation>
        <location evidence="1">Membrane</location>
        <topology evidence="1">Single-pass type I membrane protein</topology>
    </subcellularLocation>
</comment>
<dbReference type="SMART" id="SM00220">
    <property type="entry name" value="S_TKc"/>
    <property type="match status" value="1"/>
</dbReference>
<feature type="transmembrane region" description="Helical" evidence="19">
    <location>
        <begin position="458"/>
        <end position="481"/>
    </location>
</feature>
<dbReference type="InterPro" id="IPR003609">
    <property type="entry name" value="Pan_app"/>
</dbReference>
<dbReference type="InterPro" id="IPR017441">
    <property type="entry name" value="Protein_kinase_ATP_BS"/>
</dbReference>
<keyword evidence="13" id="KW-0675">Receptor</keyword>
<dbReference type="Gene3D" id="1.10.510.10">
    <property type="entry name" value="Transferase(Phosphotransferase) domain 1"/>
    <property type="match status" value="1"/>
</dbReference>
<feature type="binding site" evidence="18">
    <location>
        <position position="545"/>
    </location>
    <ligand>
        <name>ATP</name>
        <dbReference type="ChEBI" id="CHEBI:30616"/>
    </ligand>
</feature>
<keyword evidence="5 19" id="KW-0812">Transmembrane</keyword>
<dbReference type="PANTHER" id="PTHR47974:SF3">
    <property type="entry name" value="RECEPTOR-LIKE SERINE_THREONINE-PROTEIN KINASE"/>
    <property type="match status" value="1"/>
</dbReference>
<evidence type="ECO:0000313" key="23">
    <source>
        <dbReference type="EMBL" id="GMN35050.1"/>
    </source>
</evidence>